<organism evidence="1 4">
    <name type="scientific">Adineta steineri</name>
    <dbReference type="NCBI Taxonomy" id="433720"/>
    <lineage>
        <taxon>Eukaryota</taxon>
        <taxon>Metazoa</taxon>
        <taxon>Spiralia</taxon>
        <taxon>Gnathifera</taxon>
        <taxon>Rotifera</taxon>
        <taxon>Eurotatoria</taxon>
        <taxon>Bdelloidea</taxon>
        <taxon>Adinetida</taxon>
        <taxon>Adinetidae</taxon>
        <taxon>Adineta</taxon>
    </lineage>
</organism>
<reference evidence="1" key="1">
    <citation type="submission" date="2021-02" db="EMBL/GenBank/DDBJ databases">
        <authorList>
            <person name="Nowell W R."/>
        </authorList>
    </citation>
    <scope>NUCLEOTIDE SEQUENCE</scope>
</reference>
<evidence type="ECO:0000313" key="1">
    <source>
        <dbReference type="EMBL" id="CAF1415973.1"/>
    </source>
</evidence>
<evidence type="ECO:0000313" key="2">
    <source>
        <dbReference type="EMBL" id="CAF1619094.1"/>
    </source>
</evidence>
<sequence length="168" mass="18189">MPITTHVGALRSQINATTTVIVNKAILKGQVRAQTSTALLDTLECSIINQQRSISQTGLILQVNSVGDRTEKQLEEDVDMPLESSFRDQDLVSSTTTSKEKVIEQKINKPTSPSSLVVLSKLSSDSILSSITTEVIKEAHPVLLFASSNENESDVTSNPVVKRDIIVG</sequence>
<comment type="caution">
    <text evidence="1">The sequence shown here is derived from an EMBL/GenBank/DDBJ whole genome shotgun (WGS) entry which is preliminary data.</text>
</comment>
<evidence type="ECO:0000313" key="4">
    <source>
        <dbReference type="Proteomes" id="UP000663877"/>
    </source>
</evidence>
<protein>
    <submittedName>
        <fullName evidence="1">Uncharacterized protein</fullName>
    </submittedName>
</protein>
<dbReference type="Proteomes" id="UP000663832">
    <property type="component" value="Unassembled WGS sequence"/>
</dbReference>
<accession>A0A815M5P9</accession>
<dbReference type="Proteomes" id="UP000663877">
    <property type="component" value="Unassembled WGS sequence"/>
</dbReference>
<keyword evidence="3" id="KW-1185">Reference proteome</keyword>
<name>A0A815M5P9_9BILA</name>
<proteinExistence type="predicted"/>
<dbReference type="EMBL" id="CAJNOM010001792">
    <property type="protein sequence ID" value="CAF1619094.1"/>
    <property type="molecule type" value="Genomic_DNA"/>
</dbReference>
<evidence type="ECO:0000313" key="3">
    <source>
        <dbReference type="Proteomes" id="UP000663832"/>
    </source>
</evidence>
<dbReference type="AlphaFoldDB" id="A0A815M5P9"/>
<dbReference type="EMBL" id="CAJNOI010001469">
    <property type="protein sequence ID" value="CAF1415973.1"/>
    <property type="molecule type" value="Genomic_DNA"/>
</dbReference>
<gene>
    <name evidence="1" type="ORF">BJG266_LOCUS38489</name>
    <name evidence="2" type="ORF">QVE165_LOCUS55361</name>
</gene>